<name>A0A127AWB0_9CAUD</name>
<dbReference type="GO" id="GO:0051701">
    <property type="term" value="P:biological process involved in interaction with host"/>
    <property type="evidence" value="ECO:0007669"/>
    <property type="project" value="UniProtKB-ARBA"/>
</dbReference>
<evidence type="ECO:0000256" key="2">
    <source>
        <dbReference type="ARBA" id="ARBA00004328"/>
    </source>
</evidence>
<keyword evidence="7" id="KW-0106">Calcium</keyword>
<dbReference type="PANTHER" id="PTHR40088:SF1">
    <property type="entry name" value="PECTATE LYASE PEL9"/>
    <property type="match status" value="1"/>
</dbReference>
<keyword evidence="5" id="KW-0479">Metal-binding</keyword>
<evidence type="ECO:0000256" key="11">
    <source>
        <dbReference type="SAM" id="MobiDB-lite"/>
    </source>
</evidence>
<dbReference type="KEGG" id="vg:29125232"/>
<evidence type="ECO:0000256" key="6">
    <source>
        <dbReference type="ARBA" id="ARBA00022729"/>
    </source>
</evidence>
<evidence type="ECO:0000256" key="7">
    <source>
        <dbReference type="ARBA" id="ARBA00022837"/>
    </source>
</evidence>
<dbReference type="PANTHER" id="PTHR40088">
    <property type="entry name" value="PECTATE LYASE (EUROFUNG)"/>
    <property type="match status" value="1"/>
</dbReference>
<evidence type="ECO:0000313" key="13">
    <source>
        <dbReference type="EMBL" id="AMM44863.1"/>
    </source>
</evidence>
<evidence type="ECO:0000256" key="9">
    <source>
        <dbReference type="ARBA" id="ARBA00023239"/>
    </source>
</evidence>
<feature type="region of interest" description="Disordered" evidence="11">
    <location>
        <begin position="4127"/>
        <end position="4170"/>
    </location>
</feature>
<dbReference type="RefSeq" id="YP_009302452.1">
    <property type="nucleotide sequence ID" value="NC_031245.1"/>
</dbReference>
<dbReference type="GO" id="GO:0005576">
    <property type="term" value="C:extracellular region"/>
    <property type="evidence" value="ECO:0007669"/>
    <property type="project" value="UniProtKB-SubCell"/>
</dbReference>
<sequence>MGTIELNGVVHSNVGKVWYVSTQGNDSNPGTENEPLATVQSAVTKASSGDLIYAKEGTYRPNSISTWGAGLYDQNKQLIFAGDPGRTIFLMDGNEHSARDQHALSTRNPGTKIYHIIFDVIFRDNQNNSNETSLFNTSHIDSKWSEQTKGFVYNCVFKTNKRAAMNYDGSGGGKLYLENCLFDVPDNFIGSYNYPNNYELSNCVTNKSWYKEGLAKKACLENCNFDQDYRIISAPGSWIDTGIYEDKDGSPADLGVYGGRYAWDFDFDVNSIMWVGPAIDEIPGQADIAIPSDIHGSIRVTNHDDIEAKVAILHRDNIISSVQVWEKNLLPSLINIPPPYDNNNNNGWLKSSLGVRLTNELLGISVDRHGSPFQRQAIPASINVFTRGNESLVSSIGVRISNELNSRVLELRGVWDEDISGSIEISSLNYNDLFTRLGVRIPSVLYGQSYIPQNADESLPSSITVTHSDWDHITGKVIVRPEAILGGHVITNNGREDIPSKISIVRGHSILWSNMTVKYRTELNLVTDIIGVGDSDLKSIIDPRYRGNDDAQVSIRVNSPYVHDNEYGKVFKSSIRIIAAGNSDIQSSLSIPILNKMTGISDIIGVNESNIQGSIRINQYDSLPSSIRISPRNKMTSIIEIRPPERINGTVSVNKDSYVRQSLDKFNFGQDPTLTMGYSANKAEKFRTLVGFDISDITNLREGYSIDEVHLKLRFTIGRNPKSSLSLYEAIGDWTELGVTWSNQPRIGGLVSKKYVTDSTEGYITFDITDYIRNAKEQGITYLSFYLNATDELENNTTSFFSKESGNGPTIEYKYYDEVLRNSSKADLDSNVFIYSIGHKDQRSKINVKGIVWSEIPSSILVQRPGDFLSSITVTRSDMSGSMDVIARDDSDIKSSLTVQESLYFDIGGSIIPSKKSMPSEIYVAERYDVSSSLSVRVLDVSEIISWMTVSNPSRPGSIYVIPYVDLEGSISVRREAYDDLESGYFGVSVPQISLSFYVLPHEDLNSSISIRGEEKHELNSSISVNRPDNPSSIYVVPYYDRRGVIRVRRSTRADQISTLAISRPQFSGSLEVMSGDNLKGSIVVNRYDEEILNSQLVISHPDLRGSIHPKIAYDTSGTITVNKLDKDDLISTSYVLHRSDIKGSLEVWGASMIPSSIRVLSGYLRGTIGVPANDETEIEGSITVRQTDESWIKSQIDVWQFRLLPSKIVTRRSEESDIKSSIEVRQLESASIPSKVDIWKYDALKSKIDVRRDAKEFLDSSVYVLFSSDIKSFINVRGYSDVNSSLRVVYGSTSDIDSNLTPRLIGYDDIDTSVFVMYRVNRDLRSKLRVGASNKMTAILDITDAPREYTTIYAVKDSFVRSGMPTLNYGLDKSIPVGKSNNEILRSLIGFDISQIPSGDTIDKVELVINYSTLRDKDIRAYAIGNDWTELGVTWNNHPNSDQYVNSNNPKCTVDTLREVIKFDVTEYVRDGHYDVGDQFVNFLLKAFNESQDGYLNLMSRESGRIPRLEVVHYNPEVWSYNRAHLDAKIDVKYGGLSQIPSTVTVNTYDGYKDTYGKINVLSPSDFESNLSTRIAVSRPDIDGSVNIIGRGDSDIESSITVMISTVEELPSSLVVSQINLGSTIVVPDRSEIGGSITPRILDNSDLLTWITVNAKDRPSSIYVPYHEDLSSSIVVNGYKDYVIDSEIAISRPELEGSILVKIASDNDMDSSISVRNTKDEDLDSTLIVTYGDFKVLLSKINVKVTYHPGENTLPGTIWVGDAGSDLGSIIALSKPSLPSVIGVPYNEDADIESSIAVSRSTIPGSILISNRDDMSGQLEVFYTDSISSELTVTVPSLSGSISVPYSYDMKSKLDIVKVEKEYLNSTLIILERSDLDSSVDVYKHSSIDSIIRVISDGIEGTLIIPRRSDLPSTVDVYKYMDVDGIIRVISGNLGSKISVRRDADHDMDSRLYVVNVNGDSLPSSMFIVTEKDYIKSRIAVRFESPLYGEVDLIGVGESDLVSILRPVVFSDLPAQLSITITNKMTGEADFIPVGDSDVPGTIDLQPAANLPGSITVLMKDESDIEGTITVRAKDNRDLISKLDIRYRGTSDLDSHIRIPYTNKMTGLVDEISLLTTDEGFGDDVVIELKTYRTVIDESSVEEKSYIAGRIYYDDAEFLEDIQVGSSTEDSSSAISHSVIHIDRTDSGNASDSLVTKEFVSFDAETSVESISEITVPVCDSYKSTSSIVELGILGCDSSEGVDFVLFRGIVYYDSAAGEDCYEILINREDSVSHNECSNVVLELCDSSVPNELFLWDILLADQSTGEDCIDLQFEICDNAYSVHTIVDGIQLADHCDEGKGTDSVPVREFVSPDSGVTEHRVVGIYIELCQEVVVTENPVIYLSTCDDGEGSDWTPVREFISPDLGYGQDSLVELMLEVEYEILVNDHVADIDLLIHCDSGNGIDRVAVREFITQDSGYSEDQVSNVNIVVCDDYEVEYLTQIDLSYCDEAVAQELLTKEVMVKDEGSSDEQVVLIHLKDILDDDSSGNDCYQTVEVVVCEINSVTENVLDIELLVSDIGIGLEGHNVLFNIDEGSTAVEQVVDIDVVTCDQGSGIDLIIERGVLVSDSSESEENVVTIHLTNPSDEGSGVDCYLVEVLVSDLGQGNDIIGERGVLSSDPVFGIETSIVAIPTCDTTNGFESGTYIENPVCDGSSGLDVIVERGVVVRELLDSDELEFIEIPVSDTFSEDSRVIHIELPVVDEGNGEDISTEKEVLVSDSSEAQDTVNSVHVINLCDSGQSKDSLSNVNVVACDNAKGSDRLDEKMVVATDSAIAIETSIILIVTEGDASAGTDSAFMTPVLCDEGKGHDSTKEKMVISVDEGYGNSECWISLDLTDTAQYFDTKELMLPAEDEGNGYDNVTSREFVLEDNSDVVDIIVDILLNVEENYTSEDILTVGINGCDDGAGYDFITHRETVLIDNGDSDSHVVDIHLIDIEDNATVIEIPVIRPLVCDSGTIDIEIAKIDKYLFLSDSGTDCESVFIKGTENTEVRDLSYPGQRNHPSDVSLGPIIDGISPTKPNETKTTVWTSKPRVSYILSKYDKALGLWQGDVNINVRLQETSQGIGGYGRFKVFIDDELVVSASIPTGGSQDLNFYYDGLKSKSGGYRLEYEGTFCDERHCQWSRDVFFEFTYTGEFPRGIGDNGADFVLNPDYPANPFIDPYGTSILSNSINCDDDPSRIKLYVSTCGKNLDKYEWSMFDDPDYRDIEVLYHNLAIEARSNKLDRWYVIASDCAVSDNNIIMIELNQSDEGTSVEIPIMDKTLLVGDSADSCEAIFVYGHKNTEDRDLSYPGESTHPTDKVLNPEIINGESATIVGISDYNDWTAGTNQTVRPSRYIGLFKGTITFELRAGVSSDGSNFASSSGRATIYVDGVAYRMAEASASNRGGTPTRITIPFDGWNSPSGGFSAKVTAVPASGHRCTATLSVISLNGTFYPENSLIPDGSALNPKYPGDYFIDPYDRDIFPLGKYCGDNSQVYLYVNSCKQSLHDYNWSMLGHPDYERIKGLYQNTVNHKPYPKSINKNFVLAADCGYGEDESSLAFVLTDNGTLDDEKAILNKHIIVRDSADSIETLVIDQGFSDEVTSEDGMTFGLILCDNAVFVDRITDREFVIQEYIKVVECLKVHVSSDDTSSSEEHVASVHLYPSEDSGTAYDRQLSNGPATSDYGYGNDCYNNVEVVVCELSDSISKVVQLDLSLCEITEAIDFLSGKEFNTWDLDGKGTDCLQLEIPGCESPVIEEDLIYIDLGTHYDESEGQDSVVYKELPVDDEATALDELSFSIELCDSDKFLDGIALEMFYCDTALGFDRITDKELPVIDSSSVDESSLLELEFCEEVVSEFNVVLDLVSHCDTAEGRDILPNKEVPVNDNAESDECLVNNVLVSDEFGFEDGSLEDAAEVVIELCDTAEGIDIVPYKEILVSEELQSIETARLDLTLCDIGKVKDVVVQIDLNFTDESTGIDLVPYKEMPIEESAVLSDCITLESLFCDTGTVKDKDESVIIDLSQCDSGIGIDIVPYKELPVSDSIVSDDCLILELVLCEFGHTRDWVPMMEFCVCDWGTDPQDPGPPNFWCCGRYRPGHIPHPPYFPGDPGYPYDPDHPDYGKPVYPDDPNYPGPPYNPGDPGYPADCADGGTVYPGDVCYPGRPLYPGDPGYPSLPGDPDYGEPIYPGDPEYPPILNPGDPGYPYEPSDPGYGDPVYPGDPDYPKAPGDPTDEPESIIGHPPTPDVGVAIDCITIEQFLCDDGEGQDKLGFRRVPYHIDNDWIVDPFTWKCGPNFEWDIEEIEFEIKPIEIQVEVTEYKFNFRELEFKFRETPEKFEFADKLMFKACPLDIFEFQEAKPIVIEMIECPFTIQCTELEED</sequence>
<dbReference type="GO" id="GO:0019058">
    <property type="term" value="P:viral life cycle"/>
    <property type="evidence" value="ECO:0007669"/>
    <property type="project" value="UniProtKB-ARBA"/>
</dbReference>
<feature type="domain" description="Carbohydrate-binding module family 96" evidence="12">
    <location>
        <begin position="650"/>
        <end position="809"/>
    </location>
</feature>
<dbReference type="InterPro" id="IPR011050">
    <property type="entry name" value="Pectin_lyase_fold/virulence"/>
</dbReference>
<dbReference type="EMBL" id="KT624200">
    <property type="protein sequence ID" value="AMM44863.1"/>
    <property type="molecule type" value="Genomic_DNA"/>
</dbReference>
<accession>A0A127AWB0</accession>
<reference evidence="13 14" key="1">
    <citation type="submission" date="2015-08" db="EMBL/GenBank/DDBJ databases">
        <authorList>
            <person name="Babu N.S."/>
            <person name="Beckwith C.J."/>
            <person name="Beseler K.G."/>
            <person name="Brison A."/>
            <person name="Carone J.V."/>
            <person name="Caskin T.P."/>
            <person name="Diamond M."/>
            <person name="Durham M.E."/>
            <person name="Foxe J.M."/>
            <person name="Go M."/>
            <person name="Henderson B.A."/>
            <person name="Jones I.B."/>
            <person name="McGettigan J.A."/>
            <person name="Micheletti S.J."/>
            <person name="Nasrallah M.E."/>
            <person name="Ortiz D."/>
            <person name="Piller C.R."/>
            <person name="Privatt S.R."/>
            <person name="Schneider S.L."/>
            <person name="Sharp S."/>
            <person name="Smith T.C."/>
            <person name="Stanton J.D."/>
            <person name="Ullery H.E."/>
            <person name="Wilson R.J."/>
            <person name="Serrano M.G."/>
            <person name="Buck G."/>
            <person name="Lee V."/>
            <person name="Wang Y."/>
            <person name="Carvalho R."/>
            <person name="Voegtly L."/>
            <person name="Shi R."/>
            <person name="Duckworth R."/>
            <person name="Johnson A."/>
            <person name="Loviza R."/>
            <person name="Walstead R."/>
            <person name="Shah Z."/>
            <person name="Kiflezghi M."/>
            <person name="Wade K."/>
            <person name="Ball S.L."/>
            <person name="Bradley K.W."/>
            <person name="Asai D.J."/>
            <person name="Bowman C.A."/>
            <person name="Russell D.A."/>
            <person name="Pope W.H."/>
            <person name="Jacobs-Sera D."/>
            <person name="Hendrix R.W."/>
            <person name="Hatfull G.F."/>
        </authorList>
    </citation>
    <scope>NUCLEOTIDE SEQUENCE [LARGE SCALE GENOMIC DNA]</scope>
</reference>
<evidence type="ECO:0000259" key="12">
    <source>
        <dbReference type="Pfam" id="PF24517"/>
    </source>
</evidence>
<evidence type="ECO:0000256" key="1">
    <source>
        <dbReference type="ARBA" id="ARBA00001913"/>
    </source>
</evidence>
<proteinExistence type="inferred from homology"/>
<dbReference type="GO" id="GO:0046872">
    <property type="term" value="F:metal ion binding"/>
    <property type="evidence" value="ECO:0007669"/>
    <property type="project" value="UniProtKB-KW"/>
</dbReference>
<feature type="compositionally biased region" description="Pro residues" evidence="11">
    <location>
        <begin position="4151"/>
        <end position="4160"/>
    </location>
</feature>
<dbReference type="InterPro" id="IPR012334">
    <property type="entry name" value="Pectin_lyas_fold"/>
</dbReference>
<comment type="similarity">
    <text evidence="10">Belongs to the polysaccharide lyase 9 family.</text>
</comment>
<keyword evidence="8" id="KW-0946">Virion</keyword>
<keyword evidence="6" id="KW-0732">Signal</keyword>
<evidence type="ECO:0000256" key="3">
    <source>
        <dbReference type="ARBA" id="ARBA00004613"/>
    </source>
</evidence>
<gene>
    <name evidence="13" type="ORF">SP15_064</name>
</gene>
<comment type="subcellular location">
    <subcellularLocation>
        <location evidence="3">Secreted</location>
    </subcellularLocation>
    <subcellularLocation>
        <location evidence="2">Virion</location>
    </subcellularLocation>
</comment>
<keyword evidence="9 13" id="KW-0456">Lyase</keyword>
<dbReference type="Pfam" id="PF24517">
    <property type="entry name" value="CBM96"/>
    <property type="match status" value="2"/>
</dbReference>
<dbReference type="Proteomes" id="UP000203261">
    <property type="component" value="Segment"/>
</dbReference>
<comment type="cofactor">
    <cofactor evidence="1">
        <name>Ca(2+)</name>
        <dbReference type="ChEBI" id="CHEBI:29108"/>
    </cofactor>
</comment>
<dbReference type="InterPro" id="IPR052052">
    <property type="entry name" value="Polysaccharide_Lyase_9"/>
</dbReference>
<dbReference type="GeneID" id="29125232"/>
<dbReference type="SUPFAM" id="SSF51126">
    <property type="entry name" value="Pectin lyase-like"/>
    <property type="match status" value="1"/>
</dbReference>
<dbReference type="GO" id="GO:0016837">
    <property type="term" value="F:carbon-oxygen lyase activity, acting on polysaccharides"/>
    <property type="evidence" value="ECO:0007669"/>
    <property type="project" value="TreeGrafter"/>
</dbReference>
<evidence type="ECO:0000256" key="10">
    <source>
        <dbReference type="ARBA" id="ARBA00038263"/>
    </source>
</evidence>
<protein>
    <submittedName>
        <fullName evidence="13">Pectate lyase</fullName>
    </submittedName>
</protein>
<feature type="region of interest" description="Disordered" evidence="11">
    <location>
        <begin position="4191"/>
        <end position="4255"/>
    </location>
</feature>
<evidence type="ECO:0000256" key="4">
    <source>
        <dbReference type="ARBA" id="ARBA00022525"/>
    </source>
</evidence>
<keyword evidence="4" id="KW-0964">Secreted</keyword>
<organism evidence="13 14">
    <name type="scientific">Bacillus phage SP-15</name>
    <dbReference type="NCBI Taxonomy" id="1792032"/>
    <lineage>
        <taxon>Viruses</taxon>
        <taxon>Duplodnaviria</taxon>
        <taxon>Heunggongvirae</taxon>
        <taxon>Uroviricota</taxon>
        <taxon>Caudoviricetes</taxon>
        <taxon>Thornevirus</taxon>
        <taxon>Thornevirus SP15</taxon>
    </lineage>
</organism>
<dbReference type="Gene3D" id="2.160.20.10">
    <property type="entry name" value="Single-stranded right-handed beta-helix, Pectin lyase-like"/>
    <property type="match status" value="1"/>
</dbReference>
<evidence type="ECO:0000313" key="14">
    <source>
        <dbReference type="Proteomes" id="UP000203261"/>
    </source>
</evidence>
<feature type="compositionally biased region" description="Low complexity" evidence="11">
    <location>
        <begin position="4230"/>
        <end position="4242"/>
    </location>
</feature>
<dbReference type="GO" id="GO:0044423">
    <property type="term" value="C:virion component"/>
    <property type="evidence" value="ECO:0007669"/>
    <property type="project" value="UniProtKB-KW"/>
</dbReference>
<feature type="domain" description="Carbohydrate-binding module family 96" evidence="12">
    <location>
        <begin position="1350"/>
        <end position="1512"/>
    </location>
</feature>
<dbReference type="InterPro" id="IPR055372">
    <property type="entry name" value="CBM96"/>
</dbReference>
<evidence type="ECO:0000256" key="8">
    <source>
        <dbReference type="ARBA" id="ARBA00022844"/>
    </source>
</evidence>
<evidence type="ECO:0000256" key="5">
    <source>
        <dbReference type="ARBA" id="ARBA00022723"/>
    </source>
</evidence>
<keyword evidence="14" id="KW-1185">Reference proteome</keyword>
<dbReference type="NCBIfam" id="NF033679">
    <property type="entry name" value="DNRLRE_dom"/>
    <property type="match status" value="2"/>
</dbReference>